<dbReference type="AlphaFoldDB" id="A0A167W4Y8"/>
<reference evidence="3 4" key="1">
    <citation type="journal article" date="2016" name="Genome Biol. Evol.">
        <title>Divergent and convergent evolution of fungal pathogenicity.</title>
        <authorList>
            <person name="Shang Y."/>
            <person name="Xiao G."/>
            <person name="Zheng P."/>
            <person name="Cen K."/>
            <person name="Zhan S."/>
            <person name="Wang C."/>
        </authorList>
    </citation>
    <scope>NUCLEOTIDE SEQUENCE [LARGE SCALE GENOMIC DNA]</scope>
    <source>
        <strain evidence="3 4">ARSEF 7405</strain>
    </source>
</reference>
<dbReference type="SUPFAM" id="SSF54373">
    <property type="entry name" value="FAD-linked reductases, C-terminal domain"/>
    <property type="match status" value="1"/>
</dbReference>
<dbReference type="SUPFAM" id="SSF51905">
    <property type="entry name" value="FAD/NAD(P)-binding domain"/>
    <property type="match status" value="1"/>
</dbReference>
<sequence>MLWSLPLLALASSGAQAAPSPASIHLETRSQIDSQIANVHVTYLRPVEEEHIVTYGPCESLHPREAHHEVVKARSQGADRMVWIIPEDAVSGGCLSAWSSNSKLLGRSAPVHMTNRRMRKRDSIPMTNASGIDAQGPWFDGVAALKNHEISAVDAKQAKDKKIAIIGAGMSGLMTYLNLKDAGFENVVILEASERVGGRLRTDYFGGGPWDYHYQEMGPMRFPLKIKYPDTNETVTINDHHIVFQLAETLNKINKGSQEHNVSFIPFYQRSPNSLSYTDGIRKADGTVPTITEVSHNSSLAPPKAPESSEEQKAENILNSILHNSTFMTEMGKNVYKAHKEYLDTYPGGDDWSEFAYLHDYLKFSLNVTEEVLSGGGDTSFWGAIYDNEYMGASTWVTVDGGLNRLAEAFFPIVDKNIRFKQIVQKLDYKEDKVTVSWKNEFTDEKVQSEVFDYAIVAAPFSVVRGWRLPKFSPLLNSAINNMPYGEACKVALEFQSRFWEHLDQPIIGGCNTVDDIPGIGNTCYPSYKVNSTGPAVMLSSYESDGITWVGYSEEEHVKYVLDAMAELHGDVVYEQYTGKYSRKCWAMDRFQLGSWASPAIGQHKAWIPSYFNTENNMIFVGEHTSYTHAWIAPALESGVRGTVQLLLKLGLVDEAKNVTKQWMARWIDV</sequence>
<dbReference type="Gene3D" id="3.90.660.10">
    <property type="match status" value="1"/>
</dbReference>
<dbReference type="VEuPathDB" id="FungiDB:AAP_04978"/>
<evidence type="ECO:0000313" key="4">
    <source>
        <dbReference type="Proteomes" id="UP000242877"/>
    </source>
</evidence>
<dbReference type="Gene3D" id="3.50.50.60">
    <property type="entry name" value="FAD/NAD(P)-binding domain"/>
    <property type="match status" value="1"/>
</dbReference>
<keyword evidence="4" id="KW-1185">Reference proteome</keyword>
<keyword evidence="1" id="KW-0732">Signal</keyword>
<dbReference type="PANTHER" id="PTHR10742">
    <property type="entry name" value="FLAVIN MONOAMINE OXIDASE"/>
    <property type="match status" value="1"/>
</dbReference>
<accession>A0A167W4Y8</accession>
<dbReference type="GO" id="GO:0009063">
    <property type="term" value="P:amino acid catabolic process"/>
    <property type="evidence" value="ECO:0007669"/>
    <property type="project" value="TreeGrafter"/>
</dbReference>
<evidence type="ECO:0000259" key="2">
    <source>
        <dbReference type="Pfam" id="PF01593"/>
    </source>
</evidence>
<feature type="signal peptide" evidence="1">
    <location>
        <begin position="1"/>
        <end position="17"/>
    </location>
</feature>
<feature type="domain" description="Amine oxidase" evidence="2">
    <location>
        <begin position="170"/>
        <end position="642"/>
    </location>
</feature>
<dbReference type="Proteomes" id="UP000242877">
    <property type="component" value="Unassembled WGS sequence"/>
</dbReference>
<dbReference type="OrthoDB" id="7777654at2759"/>
<dbReference type="InterPro" id="IPR002937">
    <property type="entry name" value="Amino_oxidase"/>
</dbReference>
<name>A0A167W4Y8_9EURO</name>
<evidence type="ECO:0000313" key="3">
    <source>
        <dbReference type="EMBL" id="KZZ88406.1"/>
    </source>
</evidence>
<organism evidence="3 4">
    <name type="scientific">Ascosphaera apis ARSEF 7405</name>
    <dbReference type="NCBI Taxonomy" id="392613"/>
    <lineage>
        <taxon>Eukaryota</taxon>
        <taxon>Fungi</taxon>
        <taxon>Dikarya</taxon>
        <taxon>Ascomycota</taxon>
        <taxon>Pezizomycotina</taxon>
        <taxon>Eurotiomycetes</taxon>
        <taxon>Eurotiomycetidae</taxon>
        <taxon>Onygenales</taxon>
        <taxon>Ascosphaeraceae</taxon>
        <taxon>Ascosphaera</taxon>
    </lineage>
</organism>
<dbReference type="GO" id="GO:0001716">
    <property type="term" value="F:L-amino-acid oxidase activity"/>
    <property type="evidence" value="ECO:0007669"/>
    <property type="project" value="TreeGrafter"/>
</dbReference>
<dbReference type="InterPro" id="IPR036188">
    <property type="entry name" value="FAD/NAD-bd_sf"/>
</dbReference>
<protein>
    <submittedName>
        <fullName evidence="3">L-amino acid oxidase</fullName>
    </submittedName>
</protein>
<dbReference type="EMBL" id="AZGZ01000026">
    <property type="protein sequence ID" value="KZZ88406.1"/>
    <property type="molecule type" value="Genomic_DNA"/>
</dbReference>
<comment type="caution">
    <text evidence="3">The sequence shown here is derived from an EMBL/GenBank/DDBJ whole genome shotgun (WGS) entry which is preliminary data.</text>
</comment>
<proteinExistence type="predicted"/>
<dbReference type="PANTHER" id="PTHR10742:SF382">
    <property type="entry name" value="AMINE OXIDASE DOMAIN-CONTAINING PROTEIN"/>
    <property type="match status" value="1"/>
</dbReference>
<dbReference type="InterPro" id="IPR050281">
    <property type="entry name" value="Flavin_monoamine_oxidase"/>
</dbReference>
<evidence type="ECO:0000256" key="1">
    <source>
        <dbReference type="SAM" id="SignalP"/>
    </source>
</evidence>
<gene>
    <name evidence="3" type="ORF">AAP_04978</name>
</gene>
<feature type="chain" id="PRO_5007893767" evidence="1">
    <location>
        <begin position="18"/>
        <end position="670"/>
    </location>
</feature>
<dbReference type="Pfam" id="PF01593">
    <property type="entry name" value="Amino_oxidase"/>
    <property type="match status" value="1"/>
</dbReference>
<dbReference type="Gene3D" id="1.20.1440.240">
    <property type="match status" value="1"/>
</dbReference>